<proteinExistence type="predicted"/>
<keyword evidence="2" id="KW-0472">Membrane</keyword>
<dbReference type="PANTHER" id="PTHR45138">
    <property type="entry name" value="REGULATORY COMPONENTS OF SENSORY TRANSDUCTION SYSTEM"/>
    <property type="match status" value="1"/>
</dbReference>
<protein>
    <recommendedName>
        <fullName evidence="1">diguanylate cyclase</fullName>
        <ecNumber evidence="1">2.7.7.65</ecNumber>
    </recommendedName>
</protein>
<evidence type="ECO:0000256" key="2">
    <source>
        <dbReference type="SAM" id="Phobius"/>
    </source>
</evidence>
<feature type="transmembrane region" description="Helical" evidence="2">
    <location>
        <begin position="303"/>
        <end position="325"/>
    </location>
</feature>
<dbReference type="InterPro" id="IPR050469">
    <property type="entry name" value="Diguanylate_Cyclase"/>
</dbReference>
<dbReference type="Proteomes" id="UP000194841">
    <property type="component" value="Unassembled WGS sequence"/>
</dbReference>
<dbReference type="SMART" id="SM00267">
    <property type="entry name" value="GGDEF"/>
    <property type="match status" value="1"/>
</dbReference>
<dbReference type="PANTHER" id="PTHR45138:SF24">
    <property type="entry name" value="DIGUANYLATE CYCLASE DGCC-RELATED"/>
    <property type="match status" value="1"/>
</dbReference>
<dbReference type="CDD" id="cd01949">
    <property type="entry name" value="GGDEF"/>
    <property type="match status" value="1"/>
</dbReference>
<evidence type="ECO:0000313" key="4">
    <source>
        <dbReference type="EMBL" id="OUL57980.1"/>
    </source>
</evidence>
<feature type="transmembrane region" description="Helical" evidence="2">
    <location>
        <begin position="185"/>
        <end position="204"/>
    </location>
</feature>
<keyword evidence="5" id="KW-1185">Reference proteome</keyword>
<evidence type="ECO:0000259" key="3">
    <source>
        <dbReference type="PROSITE" id="PS50887"/>
    </source>
</evidence>
<sequence>MNAKYLSVYQLLVPFLFMLFSSQLLANHSLELKNQSSLFIKDEYLWRKVPDTRNDFHNPLQIWQSSSQPSATLVGQSGVFITKLAINNHDRKTWFLVPNANFVDLGLAYWQPINHDAIKVRDFSQPTATLTPQLLHFQSVPLQFKPAESGTLWLYISAKHFASPLSLTIYDELSFYRFQSINNSISLAAISTMLLLSVLTFLIYTRTGERIAITCAGYVGLHGIGWAMAAGLVEDFSISPEVNLSYSAIYIFPFAIACASQFVADLFQCKSKFKKLCQTLNTVTLVGLFLGVTMLFLPFKLAFYSSHLLAMTWIALTLFVGIYMLKENDFRAKYFLVGNLLYSASLIYYMASHSKQFGQLEYPELMVVMALSIDCICIVLSLSEWFKLKQNEYNHHFYMSRIDPLTQLGNRYALDDTISHLCKQYIFIYLDFDGLKIINDKFGHNEGDKLIRSGAKLIEKSVTPFGKVFRVGGDEFICIITDESTDNINQLKQTYSESLNKVNAQIKQTWQEAGISFGIVSNEDGQSPSDCLSIADKKMYQQKKQKLAPS</sequence>
<dbReference type="RefSeq" id="WP_086743286.1">
    <property type="nucleotide sequence ID" value="NZ_MWPV01000002.1"/>
</dbReference>
<gene>
    <name evidence="4" type="ORF">B1199_06350</name>
</gene>
<dbReference type="PROSITE" id="PS50887">
    <property type="entry name" value="GGDEF"/>
    <property type="match status" value="1"/>
</dbReference>
<feature type="transmembrane region" description="Helical" evidence="2">
    <location>
        <begin position="279"/>
        <end position="297"/>
    </location>
</feature>
<dbReference type="SUPFAM" id="SSF55073">
    <property type="entry name" value="Nucleotide cyclase"/>
    <property type="match status" value="1"/>
</dbReference>
<keyword evidence="2" id="KW-1133">Transmembrane helix</keyword>
<feature type="transmembrane region" description="Helical" evidence="2">
    <location>
        <begin position="362"/>
        <end position="382"/>
    </location>
</feature>
<dbReference type="InterPro" id="IPR043128">
    <property type="entry name" value="Rev_trsase/Diguanyl_cyclase"/>
</dbReference>
<dbReference type="GO" id="GO:0005886">
    <property type="term" value="C:plasma membrane"/>
    <property type="evidence" value="ECO:0007669"/>
    <property type="project" value="TreeGrafter"/>
</dbReference>
<dbReference type="OrthoDB" id="5289013at2"/>
<feature type="transmembrane region" description="Helical" evidence="2">
    <location>
        <begin position="244"/>
        <end position="267"/>
    </location>
</feature>
<dbReference type="GO" id="GO:1902201">
    <property type="term" value="P:negative regulation of bacterial-type flagellum-dependent cell motility"/>
    <property type="evidence" value="ECO:0007669"/>
    <property type="project" value="TreeGrafter"/>
</dbReference>
<feature type="domain" description="GGDEF" evidence="3">
    <location>
        <begin position="423"/>
        <end position="550"/>
    </location>
</feature>
<dbReference type="GO" id="GO:0052621">
    <property type="term" value="F:diguanylate cyclase activity"/>
    <property type="evidence" value="ECO:0007669"/>
    <property type="project" value="UniProtKB-EC"/>
</dbReference>
<dbReference type="GO" id="GO:0043709">
    <property type="term" value="P:cell adhesion involved in single-species biofilm formation"/>
    <property type="evidence" value="ECO:0007669"/>
    <property type="project" value="TreeGrafter"/>
</dbReference>
<organism evidence="4 5">
    <name type="scientific">Pseudoalteromonas ulvae</name>
    <dbReference type="NCBI Taxonomy" id="107327"/>
    <lineage>
        <taxon>Bacteria</taxon>
        <taxon>Pseudomonadati</taxon>
        <taxon>Pseudomonadota</taxon>
        <taxon>Gammaproteobacteria</taxon>
        <taxon>Alteromonadales</taxon>
        <taxon>Pseudoalteromonadaceae</taxon>
        <taxon>Pseudoalteromonas</taxon>
    </lineage>
</organism>
<dbReference type="Pfam" id="PF00990">
    <property type="entry name" value="GGDEF"/>
    <property type="match status" value="1"/>
</dbReference>
<dbReference type="InterPro" id="IPR000160">
    <property type="entry name" value="GGDEF_dom"/>
</dbReference>
<accession>A0A244CQS9</accession>
<dbReference type="NCBIfam" id="TIGR00254">
    <property type="entry name" value="GGDEF"/>
    <property type="match status" value="1"/>
</dbReference>
<feature type="transmembrane region" description="Helical" evidence="2">
    <location>
        <begin position="332"/>
        <end position="350"/>
    </location>
</feature>
<dbReference type="Gene3D" id="3.30.70.270">
    <property type="match status" value="1"/>
</dbReference>
<evidence type="ECO:0000256" key="1">
    <source>
        <dbReference type="ARBA" id="ARBA00012528"/>
    </source>
</evidence>
<dbReference type="EMBL" id="MWPV01000002">
    <property type="protein sequence ID" value="OUL57980.1"/>
    <property type="molecule type" value="Genomic_DNA"/>
</dbReference>
<dbReference type="InterPro" id="IPR011623">
    <property type="entry name" value="7TMR_DISM_rcpt_extracell_dom1"/>
</dbReference>
<reference evidence="4 5" key="1">
    <citation type="submission" date="2017-02" db="EMBL/GenBank/DDBJ databases">
        <title>Pseudoalteromonas ulvae TC14 Genome.</title>
        <authorList>
            <person name="Molmeret M."/>
        </authorList>
    </citation>
    <scope>NUCLEOTIDE SEQUENCE [LARGE SCALE GENOMIC DNA]</scope>
    <source>
        <strain evidence="4">TC14</strain>
    </source>
</reference>
<dbReference type="AlphaFoldDB" id="A0A244CQS9"/>
<dbReference type="Pfam" id="PF07695">
    <property type="entry name" value="7TMR-DISM_7TM"/>
    <property type="match status" value="1"/>
</dbReference>
<dbReference type="InterPro" id="IPR029787">
    <property type="entry name" value="Nucleotide_cyclase"/>
</dbReference>
<keyword evidence="2" id="KW-0812">Transmembrane</keyword>
<comment type="caution">
    <text evidence="4">The sequence shown here is derived from an EMBL/GenBank/DDBJ whole genome shotgun (WGS) entry which is preliminary data.</text>
</comment>
<dbReference type="EC" id="2.7.7.65" evidence="1"/>
<evidence type="ECO:0000313" key="5">
    <source>
        <dbReference type="Proteomes" id="UP000194841"/>
    </source>
</evidence>
<name>A0A244CQS9_PSEDV</name>
<feature type="transmembrane region" description="Helical" evidence="2">
    <location>
        <begin position="211"/>
        <end position="232"/>
    </location>
</feature>